<protein>
    <recommendedName>
        <fullName evidence="8">GYF domain-containing protein</fullName>
    </recommendedName>
</protein>
<dbReference type="SUPFAM" id="SSF47592">
    <property type="entry name" value="SWIB/MDM2 domain"/>
    <property type="match status" value="1"/>
</dbReference>
<evidence type="ECO:0000313" key="7">
    <source>
        <dbReference type="Proteomes" id="UP000008810"/>
    </source>
</evidence>
<dbReference type="SUPFAM" id="SSF55277">
    <property type="entry name" value="GYF domain"/>
    <property type="match status" value="1"/>
</dbReference>
<dbReference type="InterPro" id="IPR004343">
    <property type="entry name" value="Plus-3_dom"/>
</dbReference>
<dbReference type="GO" id="GO:0003677">
    <property type="term" value="F:DNA binding"/>
    <property type="evidence" value="ECO:0007669"/>
    <property type="project" value="InterPro"/>
</dbReference>
<evidence type="ECO:0000259" key="2">
    <source>
        <dbReference type="PROSITE" id="PS50829"/>
    </source>
</evidence>
<dbReference type="PROSITE" id="PS51360">
    <property type="entry name" value="PLUS3"/>
    <property type="match status" value="1"/>
</dbReference>
<dbReference type="InterPro" id="IPR013083">
    <property type="entry name" value="Znf_RING/FYVE/PHD"/>
</dbReference>
<gene>
    <name evidence="6" type="primary">LOC100824800</name>
    <name evidence="5" type="ORF">BRADI_2g57107v3</name>
</gene>
<dbReference type="SMART" id="SM00719">
    <property type="entry name" value="Plus3"/>
    <property type="match status" value="1"/>
</dbReference>
<dbReference type="KEGG" id="bdi:100824800"/>
<feature type="domain" description="GYF" evidence="2">
    <location>
        <begin position="770"/>
        <end position="824"/>
    </location>
</feature>
<evidence type="ECO:0000259" key="3">
    <source>
        <dbReference type="PROSITE" id="PS51360"/>
    </source>
</evidence>
<dbReference type="Pfam" id="PF22908">
    <property type="entry name" value="PHD_NSD"/>
    <property type="match status" value="1"/>
</dbReference>
<dbReference type="InterPro" id="IPR003121">
    <property type="entry name" value="SWIB_MDM2_domain"/>
</dbReference>
<feature type="compositionally biased region" description="Basic and acidic residues" evidence="1">
    <location>
        <begin position="195"/>
        <end position="213"/>
    </location>
</feature>
<reference evidence="6" key="3">
    <citation type="submission" date="2018-08" db="UniProtKB">
        <authorList>
            <consortium name="EnsemblPlants"/>
        </authorList>
    </citation>
    <scope>IDENTIFICATION</scope>
    <source>
        <strain evidence="6">cv. Bd21</strain>
    </source>
</reference>
<dbReference type="InterPro" id="IPR055198">
    <property type="entry name" value="NSD_PHD"/>
</dbReference>
<feature type="region of interest" description="Disordered" evidence="1">
    <location>
        <begin position="706"/>
        <end position="762"/>
    </location>
</feature>
<evidence type="ECO:0000313" key="5">
    <source>
        <dbReference type="EMBL" id="KQK10927.1"/>
    </source>
</evidence>
<feature type="region of interest" description="Disordered" evidence="1">
    <location>
        <begin position="194"/>
        <end position="235"/>
    </location>
</feature>
<dbReference type="PANTHER" id="PTHR46851">
    <property type="entry name" value="OS01G0884500 PROTEIN"/>
    <property type="match status" value="1"/>
</dbReference>
<proteinExistence type="predicted"/>
<reference evidence="5 6" key="1">
    <citation type="journal article" date="2010" name="Nature">
        <title>Genome sequencing and analysis of the model grass Brachypodium distachyon.</title>
        <authorList>
            <consortium name="International Brachypodium Initiative"/>
        </authorList>
    </citation>
    <scope>NUCLEOTIDE SEQUENCE [LARGE SCALE GENOMIC DNA]</scope>
    <source>
        <strain evidence="5">Bd21</strain>
        <strain evidence="6">cv. Bd21</strain>
    </source>
</reference>
<feature type="domain" description="DM2" evidence="4">
    <location>
        <begin position="249"/>
        <end position="332"/>
    </location>
</feature>
<dbReference type="Pfam" id="PF03126">
    <property type="entry name" value="Plus-3"/>
    <property type="match status" value="1"/>
</dbReference>
<dbReference type="ExpressionAtlas" id="A0A0Q3GII2">
    <property type="expression patterns" value="baseline and differential"/>
</dbReference>
<dbReference type="Gene3D" id="3.90.70.200">
    <property type="entry name" value="Plus-3 domain"/>
    <property type="match status" value="1"/>
</dbReference>
<dbReference type="PANTHER" id="PTHR46851:SF21">
    <property type="entry name" value="OS01G0884500 PROTEIN"/>
    <property type="match status" value="1"/>
</dbReference>
<dbReference type="CDD" id="cd10567">
    <property type="entry name" value="SWIB-MDM2_like"/>
    <property type="match status" value="1"/>
</dbReference>
<feature type="domain" description="Plus3" evidence="3">
    <location>
        <begin position="379"/>
        <end position="513"/>
    </location>
</feature>
<reference evidence="5" key="2">
    <citation type="submission" date="2017-06" db="EMBL/GenBank/DDBJ databases">
        <title>WGS assembly of Brachypodium distachyon.</title>
        <authorList>
            <consortium name="The International Brachypodium Initiative"/>
            <person name="Lucas S."/>
            <person name="Harmon-Smith M."/>
            <person name="Lail K."/>
            <person name="Tice H."/>
            <person name="Grimwood J."/>
            <person name="Bruce D."/>
            <person name="Barry K."/>
            <person name="Shu S."/>
            <person name="Lindquist E."/>
            <person name="Wang M."/>
            <person name="Pitluck S."/>
            <person name="Vogel J.P."/>
            <person name="Garvin D.F."/>
            <person name="Mockler T.C."/>
            <person name="Schmutz J."/>
            <person name="Rokhsar D."/>
            <person name="Bevan M.W."/>
        </authorList>
    </citation>
    <scope>NUCLEOTIDE SEQUENCE</scope>
    <source>
        <strain evidence="5">Bd21</strain>
    </source>
</reference>
<name>A0A0Q3GII2_BRADI</name>
<dbReference type="InterPro" id="IPR058668">
    <property type="entry name" value="NERD_dom"/>
</dbReference>
<dbReference type="OrthoDB" id="1870062at2759"/>
<dbReference type="Pfam" id="PF25980">
    <property type="entry name" value="NERD_plant"/>
    <property type="match status" value="1"/>
</dbReference>
<sequence length="827" mass="93891">MAMDGIKPRRWGKRADDYMAEFMCFVCMDAGHVRVCDVENCLKAFHPSCVGKKDDLFMSDEEFICVCHTCVNCKRSSVYRCLCCPRSACEECLGEIEFVQVKQIRELSASHGVILGDFKSAQMKQGKGFCSTCLNLTLVLEKYADADYEKARADFGRTEYYESGFVGYWSFIKDQEELTLLDLRIARHLLKRSQSSKEGRDSEKSPEQHRKTDGSSSGDNDNAGETFRPDKMDIPNEVQASLKRRKAKKKTYVGWASKELTDFLSCIGKDTTKPIEHFKVTEVVKEYIRQRNLFQDKKKKSVVCDDNLHSLFSKRKVKYNLIHGLLDTHFAANAISESEDETDGSDYDDGSTVQKKLRNCLEPTILKRVPEVNKRCLASLNQKNLNLIYLRRTLVTKLLGQPDTFEQKVLGCLVRVKNDLKSYSYQMSKKYYQIGFVTGIKRSSEEYKIKDTCTDILFCVSSMWDDVKITMLSEEDFEEDECHDILLTKKEPLKRPTVAELEEKVASVHADIVNHWMDRELLRLEKQIERAFDKGWRCEAHDLLCKQKLLRAPAERQRRLEEIPEVIPDPEEENKEAETESAASNFSQGNRGIKRKIAACMNFAEEKIKDATTQVPVSLETIIEETAEGATVQPCDSLEVVPEESREGVTQQVTDPLAVGIQESPEGASVQIDSASEVASQADGKALCNADTPRSGLHTLVLPGQVTADGEDKNGTRHHNEIIDLDGDDDELHAEQREPEAAQRGSPEALTASGPLFTVTPSAPDGPDSVKMWYYMDPQGQQQGPFSMFQLRFWHRLDWFDKDFRVWHIGQKPKRAILVADAVQMIF</sequence>
<dbReference type="Proteomes" id="UP000008810">
    <property type="component" value="Chromosome 2"/>
</dbReference>
<dbReference type="AlphaFoldDB" id="A0A0Q3GII2"/>
<dbReference type="PROSITE" id="PS50829">
    <property type="entry name" value="GYF"/>
    <property type="match status" value="1"/>
</dbReference>
<dbReference type="EMBL" id="CM000881">
    <property type="protein sequence ID" value="KQK10927.1"/>
    <property type="molecule type" value="Genomic_DNA"/>
</dbReference>
<feature type="region of interest" description="Disordered" evidence="1">
    <location>
        <begin position="567"/>
        <end position="588"/>
    </location>
</feature>
<evidence type="ECO:0008006" key="8">
    <source>
        <dbReference type="Google" id="ProtNLM"/>
    </source>
</evidence>
<dbReference type="SMART" id="SM00444">
    <property type="entry name" value="GYF"/>
    <property type="match status" value="1"/>
</dbReference>
<evidence type="ECO:0000259" key="4">
    <source>
        <dbReference type="PROSITE" id="PS51925"/>
    </source>
</evidence>
<dbReference type="SUPFAM" id="SSF159042">
    <property type="entry name" value="Plus3-like"/>
    <property type="match status" value="1"/>
</dbReference>
<dbReference type="InterPro" id="IPR035445">
    <property type="entry name" value="GYF-like_dom_sf"/>
</dbReference>
<dbReference type="Gene3D" id="3.30.1490.40">
    <property type="match status" value="1"/>
</dbReference>
<dbReference type="Gramene" id="KQK10927">
    <property type="protein sequence ID" value="KQK10927"/>
    <property type="gene ID" value="BRADI_2g57107v3"/>
</dbReference>
<dbReference type="RefSeq" id="XP_003567339.1">
    <property type="nucleotide sequence ID" value="XM_003567291.4"/>
</dbReference>
<dbReference type="PROSITE" id="PS51925">
    <property type="entry name" value="SWIB_MDM2"/>
    <property type="match status" value="1"/>
</dbReference>
<dbReference type="Gene3D" id="3.30.40.10">
    <property type="entry name" value="Zinc/RING finger domain, C3HC4 (zinc finger)"/>
    <property type="match status" value="1"/>
</dbReference>
<dbReference type="GeneID" id="100824800"/>
<dbReference type="Pfam" id="PF02213">
    <property type="entry name" value="GYF"/>
    <property type="match status" value="1"/>
</dbReference>
<dbReference type="InterPro" id="IPR003169">
    <property type="entry name" value="GYF"/>
</dbReference>
<dbReference type="InterPro" id="IPR036128">
    <property type="entry name" value="Plus3-like_sf"/>
</dbReference>
<dbReference type="STRING" id="15368.A0A0Q3GII2"/>
<evidence type="ECO:0000256" key="1">
    <source>
        <dbReference type="SAM" id="MobiDB-lite"/>
    </source>
</evidence>
<dbReference type="InterPro" id="IPR036885">
    <property type="entry name" value="SWIB_MDM2_dom_sf"/>
</dbReference>
<feature type="compositionally biased region" description="Basic and acidic residues" evidence="1">
    <location>
        <begin position="710"/>
        <end position="722"/>
    </location>
</feature>
<organism evidence="5">
    <name type="scientific">Brachypodium distachyon</name>
    <name type="common">Purple false brome</name>
    <name type="synonym">Trachynia distachya</name>
    <dbReference type="NCBI Taxonomy" id="15368"/>
    <lineage>
        <taxon>Eukaryota</taxon>
        <taxon>Viridiplantae</taxon>
        <taxon>Streptophyta</taxon>
        <taxon>Embryophyta</taxon>
        <taxon>Tracheophyta</taxon>
        <taxon>Spermatophyta</taxon>
        <taxon>Magnoliopsida</taxon>
        <taxon>Liliopsida</taxon>
        <taxon>Poales</taxon>
        <taxon>Poaceae</taxon>
        <taxon>BOP clade</taxon>
        <taxon>Pooideae</taxon>
        <taxon>Stipodae</taxon>
        <taxon>Brachypodieae</taxon>
        <taxon>Brachypodium</taxon>
    </lineage>
</organism>
<dbReference type="Gene3D" id="1.10.245.10">
    <property type="entry name" value="SWIB/MDM2 domain"/>
    <property type="match status" value="1"/>
</dbReference>
<accession>A0A0Q3GII2</accession>
<dbReference type="Pfam" id="PF02201">
    <property type="entry name" value="SWIB"/>
    <property type="match status" value="1"/>
</dbReference>
<dbReference type="InterPro" id="IPR045894">
    <property type="entry name" value="At5g08430-like"/>
</dbReference>
<feature type="compositionally biased region" description="Acidic residues" evidence="1">
    <location>
        <begin position="723"/>
        <end position="732"/>
    </location>
</feature>
<keyword evidence="7" id="KW-1185">Reference proteome</keyword>
<evidence type="ECO:0000313" key="6">
    <source>
        <dbReference type="EnsemblPlants" id="KQK10927"/>
    </source>
</evidence>
<dbReference type="EnsemblPlants" id="KQK10927">
    <property type="protein sequence ID" value="KQK10927"/>
    <property type="gene ID" value="BRADI_2g57107v3"/>
</dbReference>